<proteinExistence type="predicted"/>
<evidence type="ECO:0000256" key="1">
    <source>
        <dbReference type="ARBA" id="ARBA00022617"/>
    </source>
</evidence>
<dbReference type="GO" id="GO:0020037">
    <property type="term" value="F:heme binding"/>
    <property type="evidence" value="ECO:0007669"/>
    <property type="project" value="InterPro"/>
</dbReference>
<name>A0A062VC95_9PROT</name>
<dbReference type="RefSeq" id="WP_084324417.1">
    <property type="nucleotide sequence ID" value="NZ_ARYM01000028.1"/>
</dbReference>
<protein>
    <submittedName>
        <fullName evidence="6">Cytochrome c family protein</fullName>
    </submittedName>
</protein>
<dbReference type="Gene3D" id="1.10.760.10">
    <property type="entry name" value="Cytochrome c-like domain"/>
    <property type="match status" value="1"/>
</dbReference>
<dbReference type="PROSITE" id="PS51007">
    <property type="entry name" value="CYTC"/>
    <property type="match status" value="1"/>
</dbReference>
<dbReference type="GO" id="GO:0046872">
    <property type="term" value="F:metal ion binding"/>
    <property type="evidence" value="ECO:0007669"/>
    <property type="project" value="UniProtKB-KW"/>
</dbReference>
<dbReference type="eggNOG" id="COG2010">
    <property type="taxonomic scope" value="Bacteria"/>
</dbReference>
<dbReference type="InterPro" id="IPR009056">
    <property type="entry name" value="Cyt_c-like_dom"/>
</dbReference>
<dbReference type="GO" id="GO:0009055">
    <property type="term" value="F:electron transfer activity"/>
    <property type="evidence" value="ECO:0007669"/>
    <property type="project" value="InterPro"/>
</dbReference>
<dbReference type="Proteomes" id="UP000027100">
    <property type="component" value="Unassembled WGS sequence"/>
</dbReference>
<keyword evidence="7" id="KW-1185">Reference proteome</keyword>
<keyword evidence="1 4" id="KW-0349">Heme</keyword>
<keyword evidence="3 4" id="KW-0408">Iron</keyword>
<dbReference type="PATRIC" id="fig|1280954.3.peg.3483"/>
<evidence type="ECO:0000313" key="7">
    <source>
        <dbReference type="Proteomes" id="UP000027100"/>
    </source>
</evidence>
<evidence type="ECO:0000256" key="3">
    <source>
        <dbReference type="ARBA" id="ARBA00023004"/>
    </source>
</evidence>
<dbReference type="STRING" id="1280954.HPO_17255"/>
<organism evidence="6 7">
    <name type="scientific">Hyphomonas polymorpha PS728</name>
    <dbReference type="NCBI Taxonomy" id="1280954"/>
    <lineage>
        <taxon>Bacteria</taxon>
        <taxon>Pseudomonadati</taxon>
        <taxon>Pseudomonadota</taxon>
        <taxon>Alphaproteobacteria</taxon>
        <taxon>Hyphomonadales</taxon>
        <taxon>Hyphomonadaceae</taxon>
        <taxon>Hyphomonas</taxon>
    </lineage>
</organism>
<feature type="domain" description="Cytochrome c" evidence="5">
    <location>
        <begin position="40"/>
        <end position="121"/>
    </location>
</feature>
<dbReference type="AlphaFoldDB" id="A0A062VC95"/>
<dbReference type="OrthoDB" id="7363829at2"/>
<reference evidence="6 7" key="1">
    <citation type="journal article" date="2014" name="Antonie Van Leeuwenhoek">
        <title>Hyphomonas beringensis sp. nov. and Hyphomonas chukchiensis sp. nov., isolated from surface seawater of the Bering Sea and Chukchi Sea.</title>
        <authorList>
            <person name="Li C."/>
            <person name="Lai Q."/>
            <person name="Li G."/>
            <person name="Dong C."/>
            <person name="Wang J."/>
            <person name="Liao Y."/>
            <person name="Shao Z."/>
        </authorList>
    </citation>
    <scope>NUCLEOTIDE SEQUENCE [LARGE SCALE GENOMIC DNA]</scope>
    <source>
        <strain evidence="6 7">PS728</strain>
    </source>
</reference>
<evidence type="ECO:0000259" key="5">
    <source>
        <dbReference type="PROSITE" id="PS51007"/>
    </source>
</evidence>
<dbReference type="Pfam" id="PF00034">
    <property type="entry name" value="Cytochrom_C"/>
    <property type="match status" value="1"/>
</dbReference>
<evidence type="ECO:0000313" key="6">
    <source>
        <dbReference type="EMBL" id="KCZ96995.1"/>
    </source>
</evidence>
<evidence type="ECO:0000256" key="4">
    <source>
        <dbReference type="PROSITE-ProRule" id="PRU00433"/>
    </source>
</evidence>
<gene>
    <name evidence="6" type="ORF">HPO_17255</name>
</gene>
<sequence length="123" mass="12809">MAGYILKTAAAGSVLLLAGFGLLAGCSREAGEAPAASEASATMPGRQIAETLCAGCHAIGIEGQSPHADAPPFRTLSEKYPVRLLEEALAEGIAVGHEDMPEFQLEADQVEQLIVYLESIQAK</sequence>
<dbReference type="PROSITE" id="PS51257">
    <property type="entry name" value="PROKAR_LIPOPROTEIN"/>
    <property type="match status" value="1"/>
</dbReference>
<evidence type="ECO:0000256" key="2">
    <source>
        <dbReference type="ARBA" id="ARBA00022723"/>
    </source>
</evidence>
<dbReference type="SUPFAM" id="SSF46626">
    <property type="entry name" value="Cytochrome c"/>
    <property type="match status" value="1"/>
</dbReference>
<dbReference type="InterPro" id="IPR036909">
    <property type="entry name" value="Cyt_c-like_dom_sf"/>
</dbReference>
<accession>A0A062VC95</accession>
<dbReference type="EMBL" id="ARYM01000028">
    <property type="protein sequence ID" value="KCZ96995.1"/>
    <property type="molecule type" value="Genomic_DNA"/>
</dbReference>
<comment type="caution">
    <text evidence="6">The sequence shown here is derived from an EMBL/GenBank/DDBJ whole genome shotgun (WGS) entry which is preliminary data.</text>
</comment>
<keyword evidence="2 4" id="KW-0479">Metal-binding</keyword>